<dbReference type="PANTHER" id="PTHR12684:SF2">
    <property type="entry name" value="TRNA 2'-PHOSPHOTRANSFERASE 1"/>
    <property type="match status" value="1"/>
</dbReference>
<sequence length="198" mass="22698">MNYQELSKEVSYALRHAPWEYELELDDDGWVGVDQLLTALKLNPKWSDVKMADLALMISESEKKRHEIVDGRIRAFYGHSVPNRILKTQATPPAILYHGTARKVKDSILQEGLKPNQRQYVHLSQDVETAMQVGKRRDSDPFIFEIDAKLAHENGVKFYLGNEKVWLADVIPPRYLNAIEKGESSLHPPNEHLKNGLK</sequence>
<reference evidence="6 7" key="1">
    <citation type="submission" date="2016-10" db="EMBL/GenBank/DDBJ databases">
        <authorList>
            <person name="de Groot N.N."/>
        </authorList>
    </citation>
    <scope>NUCLEOTIDE SEQUENCE [LARGE SCALE GENOMIC DNA]</scope>
    <source>
        <strain evidence="6 7">CGMCC 1.5070</strain>
    </source>
</reference>
<accession>A0A1H8CZV8</accession>
<dbReference type="Gene3D" id="3.20.170.30">
    <property type="match status" value="1"/>
</dbReference>
<evidence type="ECO:0000313" key="6">
    <source>
        <dbReference type="EMBL" id="SEN00526.1"/>
    </source>
</evidence>
<dbReference type="STRING" id="474960.SAMN05216180_2430"/>
<evidence type="ECO:0000256" key="3">
    <source>
        <dbReference type="ARBA" id="ARBA00023027"/>
    </source>
</evidence>
<dbReference type="InterPro" id="IPR042080">
    <property type="entry name" value="RNA_2'-PTrans_N"/>
</dbReference>
<dbReference type="EC" id="2.7.1.-" evidence="5"/>
<dbReference type="InterPro" id="IPR022928">
    <property type="entry name" value="RNA_2'-PTrans_KptA"/>
</dbReference>
<evidence type="ECO:0000256" key="1">
    <source>
        <dbReference type="ARBA" id="ARBA00009836"/>
    </source>
</evidence>
<proteinExistence type="inferred from homology"/>
<dbReference type="RefSeq" id="WP_092755525.1">
    <property type="nucleotide sequence ID" value="NZ_FOCG01000002.1"/>
</dbReference>
<dbReference type="GO" id="GO:0003950">
    <property type="term" value="F:NAD+ poly-ADP-ribosyltransferase activity"/>
    <property type="evidence" value="ECO:0007669"/>
    <property type="project" value="InterPro"/>
</dbReference>
<keyword evidence="3 5" id="KW-0520">NAD</keyword>
<dbReference type="AlphaFoldDB" id="A0A1H8CZV8"/>
<dbReference type="GO" id="GO:0000215">
    <property type="term" value="F:tRNA 2'-phosphotransferase activity"/>
    <property type="evidence" value="ECO:0007669"/>
    <property type="project" value="TreeGrafter"/>
</dbReference>
<dbReference type="HAMAP" id="MF_00299">
    <property type="entry name" value="KptA"/>
    <property type="match status" value="1"/>
</dbReference>
<keyword evidence="2 5" id="KW-0808">Transferase</keyword>
<dbReference type="SUPFAM" id="SSF56399">
    <property type="entry name" value="ADP-ribosylation"/>
    <property type="match status" value="1"/>
</dbReference>
<protein>
    <recommendedName>
        <fullName evidence="5">Probable RNA 2'-phosphotransferase</fullName>
        <ecNumber evidence="5">2.7.1.-</ecNumber>
    </recommendedName>
</protein>
<gene>
    <name evidence="5" type="primary">kptA</name>
    <name evidence="6" type="ORF">SAMN05216180_2430</name>
</gene>
<evidence type="ECO:0000256" key="5">
    <source>
        <dbReference type="HAMAP-Rule" id="MF_00299"/>
    </source>
</evidence>
<evidence type="ECO:0000313" key="7">
    <source>
        <dbReference type="Proteomes" id="UP000199158"/>
    </source>
</evidence>
<organism evidence="6 7">
    <name type="scientific">Hydrogenoanaerobacterium saccharovorans</name>
    <dbReference type="NCBI Taxonomy" id="474960"/>
    <lineage>
        <taxon>Bacteria</taxon>
        <taxon>Bacillati</taxon>
        <taxon>Bacillota</taxon>
        <taxon>Clostridia</taxon>
        <taxon>Eubacteriales</taxon>
        <taxon>Oscillospiraceae</taxon>
        <taxon>Hydrogenoanaerobacterium</taxon>
    </lineage>
</organism>
<keyword evidence="7" id="KW-1185">Reference proteome</keyword>
<dbReference type="PANTHER" id="PTHR12684">
    <property type="entry name" value="PUTATIVE PHOSPHOTRANSFERASE"/>
    <property type="match status" value="1"/>
</dbReference>
<dbReference type="InterPro" id="IPR042081">
    <property type="entry name" value="RNA_2'-PTrans_C"/>
</dbReference>
<dbReference type="EMBL" id="FOCG01000002">
    <property type="protein sequence ID" value="SEN00526.1"/>
    <property type="molecule type" value="Genomic_DNA"/>
</dbReference>
<evidence type="ECO:0000256" key="4">
    <source>
        <dbReference type="ARBA" id="ARBA00025212"/>
    </source>
</evidence>
<dbReference type="GO" id="GO:0006388">
    <property type="term" value="P:tRNA splicing, via endonucleolytic cleavage and ligation"/>
    <property type="evidence" value="ECO:0007669"/>
    <property type="project" value="UniProtKB-UniRule"/>
</dbReference>
<dbReference type="OrthoDB" id="4537997at2"/>
<comment type="function">
    <text evidence="4 5">Removes the 2'-phosphate from RNA via an intermediate in which the phosphate is ADP-ribosylated by NAD followed by a presumed transesterification to release the RNA and generate ADP-ribose 1''-2''-cyclic phosphate (APPR&gt;P). May function as an ADP-ribosylase.</text>
</comment>
<dbReference type="InterPro" id="IPR002745">
    <property type="entry name" value="Ptrans_KptA/Tpt1"/>
</dbReference>
<dbReference type="Gene3D" id="1.10.10.970">
    <property type="entry name" value="RNA 2'-phosphotransferase, Tpt1/KptA family, N-terminal domain"/>
    <property type="match status" value="1"/>
</dbReference>
<name>A0A1H8CZV8_9FIRM</name>
<dbReference type="Proteomes" id="UP000199158">
    <property type="component" value="Unassembled WGS sequence"/>
</dbReference>
<dbReference type="Pfam" id="PF01885">
    <property type="entry name" value="PTS_2-RNA"/>
    <property type="match status" value="1"/>
</dbReference>
<comment type="similarity">
    <text evidence="1 5">Belongs to the KptA/TPT1 family.</text>
</comment>
<evidence type="ECO:0000256" key="2">
    <source>
        <dbReference type="ARBA" id="ARBA00022679"/>
    </source>
</evidence>